<dbReference type="AlphaFoldDB" id="A0A2P2C0W9"/>
<protein>
    <submittedName>
        <fullName evidence="2">Uncharacterized protein</fullName>
    </submittedName>
</protein>
<evidence type="ECO:0000313" key="2">
    <source>
        <dbReference type="EMBL" id="CUR55641.1"/>
    </source>
</evidence>
<reference evidence="2" key="1">
    <citation type="submission" date="2015-08" db="EMBL/GenBank/DDBJ databases">
        <authorList>
            <person name="Babu N.S."/>
            <person name="Beckwith C.J."/>
            <person name="Beseler K.G."/>
            <person name="Brison A."/>
            <person name="Carone J.V."/>
            <person name="Caskin T.P."/>
            <person name="Diamond M."/>
            <person name="Durham M.E."/>
            <person name="Foxe J.M."/>
            <person name="Go M."/>
            <person name="Henderson B.A."/>
            <person name="Jones I.B."/>
            <person name="McGettigan J.A."/>
            <person name="Micheletti S.J."/>
            <person name="Nasrallah M.E."/>
            <person name="Ortiz D."/>
            <person name="Piller C.R."/>
            <person name="Privatt S.R."/>
            <person name="Schneider S.L."/>
            <person name="Sharp S."/>
            <person name="Smith T.C."/>
            <person name="Stanton J.D."/>
            <person name="Ullery H.E."/>
            <person name="Wilson R.J."/>
            <person name="Serrano M.G."/>
            <person name="Buck G."/>
            <person name="Lee V."/>
            <person name="Wang Y."/>
            <person name="Carvalho R."/>
            <person name="Voegtly L."/>
            <person name="Shi R."/>
            <person name="Duckworth R."/>
            <person name="Johnson A."/>
            <person name="Loviza R."/>
            <person name="Walstead R."/>
            <person name="Shah Z."/>
            <person name="Kiflezghi M."/>
            <person name="Wade K."/>
            <person name="Ball S.L."/>
            <person name="Bradley K.W."/>
            <person name="Asai D.J."/>
            <person name="Bowman C.A."/>
            <person name="Russell D.A."/>
            <person name="Pope W.H."/>
            <person name="Jacobs-Sera D."/>
            <person name="Hendrix R.W."/>
            <person name="Hatfull G.F."/>
        </authorList>
    </citation>
    <scope>NUCLEOTIDE SEQUENCE</scope>
</reference>
<name>A0A2P2C0W9_9ZZZZ</name>
<sequence length="150" mass="16000">MPTDYRLSPRLAARLMGVALVAIGVLVCLATLLIAVFRLPLEVLTGVVVLAFLAVLVGGLTLGQGGYVVRLTEDGYRVRFVRGAGVKQGRWADVVDAVTAEVAGSPCLVLRLRDGRSTTIPVELLAVDRDAFVRDVQGYLRGGSGLRRPN</sequence>
<keyword evidence="1" id="KW-0812">Transmembrane</keyword>
<dbReference type="EMBL" id="CZKA01000022">
    <property type="protein sequence ID" value="CUR55641.1"/>
    <property type="molecule type" value="Genomic_DNA"/>
</dbReference>
<keyword evidence="1" id="KW-1133">Transmembrane helix</keyword>
<keyword evidence="1" id="KW-0472">Membrane</keyword>
<accession>A0A2P2C0W9</accession>
<gene>
    <name evidence="2" type="ORF">NOCA2290028</name>
</gene>
<proteinExistence type="predicted"/>
<feature type="transmembrane region" description="Helical" evidence="1">
    <location>
        <begin position="12"/>
        <end position="37"/>
    </location>
</feature>
<organism evidence="2">
    <name type="scientific">metagenome</name>
    <dbReference type="NCBI Taxonomy" id="256318"/>
    <lineage>
        <taxon>unclassified sequences</taxon>
        <taxon>metagenomes</taxon>
    </lineage>
</organism>
<feature type="transmembrane region" description="Helical" evidence="1">
    <location>
        <begin position="43"/>
        <end position="69"/>
    </location>
</feature>
<evidence type="ECO:0000256" key="1">
    <source>
        <dbReference type="SAM" id="Phobius"/>
    </source>
</evidence>